<evidence type="ECO:0000313" key="1">
    <source>
        <dbReference type="EMBL" id="KKN69135.1"/>
    </source>
</evidence>
<gene>
    <name evidence="1" type="ORF">LCGC14_0444240</name>
</gene>
<name>A0A0F9SJK3_9ZZZZ</name>
<dbReference type="AlphaFoldDB" id="A0A0F9SJK3"/>
<organism evidence="1">
    <name type="scientific">marine sediment metagenome</name>
    <dbReference type="NCBI Taxonomy" id="412755"/>
    <lineage>
        <taxon>unclassified sequences</taxon>
        <taxon>metagenomes</taxon>
        <taxon>ecological metagenomes</taxon>
    </lineage>
</organism>
<dbReference type="EMBL" id="LAZR01000432">
    <property type="protein sequence ID" value="KKN69135.1"/>
    <property type="molecule type" value="Genomic_DNA"/>
</dbReference>
<comment type="caution">
    <text evidence="1">The sequence shown here is derived from an EMBL/GenBank/DDBJ whole genome shotgun (WGS) entry which is preliminary data.</text>
</comment>
<proteinExistence type="predicted"/>
<sequence>MPSASSKTEAKRKADAKRILDKLDELDDETLGRIWIRARNTLFQRNREKSKAFRRARTEGVPLPVTKQSIVTVLRLDLIGLTRIKQWWTGRRRPGILELDTIGCSGQCHRCVFGVQDLDKGWRCIPAEHGIEVVHLNDPNRLISIRQRKQKKKTSKERVD</sequence>
<reference evidence="1" key="1">
    <citation type="journal article" date="2015" name="Nature">
        <title>Complex archaea that bridge the gap between prokaryotes and eukaryotes.</title>
        <authorList>
            <person name="Spang A."/>
            <person name="Saw J.H."/>
            <person name="Jorgensen S.L."/>
            <person name="Zaremba-Niedzwiedzka K."/>
            <person name="Martijn J."/>
            <person name="Lind A.E."/>
            <person name="van Eijk R."/>
            <person name="Schleper C."/>
            <person name="Guy L."/>
            <person name="Ettema T.J."/>
        </authorList>
    </citation>
    <scope>NUCLEOTIDE SEQUENCE</scope>
</reference>
<protein>
    <submittedName>
        <fullName evidence="1">Uncharacterized protein</fullName>
    </submittedName>
</protein>
<accession>A0A0F9SJK3</accession>